<dbReference type="SUPFAM" id="SSF57625">
    <property type="entry name" value="Invertebrate chitin-binding proteins"/>
    <property type="match status" value="1"/>
</dbReference>
<keyword evidence="5" id="KW-0325">Glycoprotein</keyword>
<dbReference type="GO" id="GO:0005576">
    <property type="term" value="C:extracellular region"/>
    <property type="evidence" value="ECO:0007669"/>
    <property type="project" value="InterPro"/>
</dbReference>
<comment type="caution">
    <text evidence="7">The sequence shown here is derived from an EMBL/GenBank/DDBJ whole genome shotgun (WGS) entry which is preliminary data.</text>
</comment>
<evidence type="ECO:0000256" key="5">
    <source>
        <dbReference type="ARBA" id="ARBA00023180"/>
    </source>
</evidence>
<dbReference type="PANTHER" id="PTHR23301">
    <property type="entry name" value="CHITIN BINDING PERITROPHIN-A"/>
    <property type="match status" value="1"/>
</dbReference>
<evidence type="ECO:0000256" key="3">
    <source>
        <dbReference type="ARBA" id="ARBA00022737"/>
    </source>
</evidence>
<gene>
    <name evidence="7" type="ORF">ZHD862_LOCUS19332</name>
</gene>
<name>A0A814RLE3_9BILA</name>
<keyword evidence="4" id="KW-1015">Disulfide bond</keyword>
<feature type="domain" description="Chitin-binding type-2" evidence="6">
    <location>
        <begin position="47"/>
        <end position="97"/>
    </location>
</feature>
<keyword evidence="3" id="KW-0677">Repeat</keyword>
<proteinExistence type="predicted"/>
<dbReference type="Proteomes" id="UP000663864">
    <property type="component" value="Unassembled WGS sequence"/>
</dbReference>
<evidence type="ECO:0000256" key="1">
    <source>
        <dbReference type="ARBA" id="ARBA00022669"/>
    </source>
</evidence>
<evidence type="ECO:0000256" key="2">
    <source>
        <dbReference type="ARBA" id="ARBA00022729"/>
    </source>
</evidence>
<dbReference type="EMBL" id="CAJNOT010001047">
    <property type="protein sequence ID" value="CAF1134837.1"/>
    <property type="molecule type" value="Genomic_DNA"/>
</dbReference>
<dbReference type="Pfam" id="PF01607">
    <property type="entry name" value="CBM_14"/>
    <property type="match status" value="1"/>
</dbReference>
<evidence type="ECO:0000313" key="8">
    <source>
        <dbReference type="Proteomes" id="UP000663864"/>
    </source>
</evidence>
<keyword evidence="2" id="KW-0732">Signal</keyword>
<dbReference type="InterPro" id="IPR051940">
    <property type="entry name" value="Chitin_bind-dev_reg"/>
</dbReference>
<evidence type="ECO:0000313" key="7">
    <source>
        <dbReference type="EMBL" id="CAF1134837.1"/>
    </source>
</evidence>
<evidence type="ECO:0000259" key="6">
    <source>
        <dbReference type="SMART" id="SM00494"/>
    </source>
</evidence>
<reference evidence="7" key="1">
    <citation type="submission" date="2021-02" db="EMBL/GenBank/DDBJ databases">
        <authorList>
            <person name="Nowell W R."/>
        </authorList>
    </citation>
    <scope>NUCLEOTIDE SEQUENCE</scope>
</reference>
<dbReference type="Gene3D" id="2.170.140.10">
    <property type="entry name" value="Chitin binding domain"/>
    <property type="match status" value="1"/>
</dbReference>
<accession>A0A814RLE3</accession>
<organism evidence="7 8">
    <name type="scientific">Rotaria sordida</name>
    <dbReference type="NCBI Taxonomy" id="392033"/>
    <lineage>
        <taxon>Eukaryota</taxon>
        <taxon>Metazoa</taxon>
        <taxon>Spiralia</taxon>
        <taxon>Gnathifera</taxon>
        <taxon>Rotifera</taxon>
        <taxon>Eurotatoria</taxon>
        <taxon>Bdelloidea</taxon>
        <taxon>Philodinida</taxon>
        <taxon>Philodinidae</taxon>
        <taxon>Rotaria</taxon>
    </lineage>
</organism>
<dbReference type="GO" id="GO:0008061">
    <property type="term" value="F:chitin binding"/>
    <property type="evidence" value="ECO:0007669"/>
    <property type="project" value="UniProtKB-KW"/>
</dbReference>
<evidence type="ECO:0000256" key="4">
    <source>
        <dbReference type="ARBA" id="ARBA00023157"/>
    </source>
</evidence>
<dbReference type="SMART" id="SM00494">
    <property type="entry name" value="ChtBD2"/>
    <property type="match status" value="1"/>
</dbReference>
<sequence>MLFFISGLKLQQSPLGHERLKQLTPLEFIQAAKVPPETIETFISGTFQCINDGMFANPDDHHAFWHCAHGTGYLKHCPVGLIWSQVQQNCIWNVPEPTITVTTTLLTTTETSTTMPMSSFLPPQCSNYTSITDGTRRTNNINLGAQSDNSYFSKTPTWVRFEGAAGTRLANYSVPSPRCGSEGAGWLKHPTEPTAI</sequence>
<dbReference type="InterPro" id="IPR036508">
    <property type="entry name" value="Chitin-bd_dom_sf"/>
</dbReference>
<dbReference type="InterPro" id="IPR002557">
    <property type="entry name" value="Chitin-bd_dom"/>
</dbReference>
<dbReference type="AlphaFoldDB" id="A0A814RLE3"/>
<keyword evidence="1" id="KW-0147">Chitin-binding</keyword>
<protein>
    <recommendedName>
        <fullName evidence="6">Chitin-binding type-2 domain-containing protein</fullName>
    </recommendedName>
</protein>
<dbReference type="PANTHER" id="PTHR23301:SF0">
    <property type="entry name" value="CHITIN-BINDING TYPE-2 DOMAIN-CONTAINING PROTEIN-RELATED"/>
    <property type="match status" value="1"/>
</dbReference>